<evidence type="ECO:0008006" key="3">
    <source>
        <dbReference type="Google" id="ProtNLM"/>
    </source>
</evidence>
<keyword evidence="2" id="KW-1185">Reference proteome</keyword>
<protein>
    <recommendedName>
        <fullName evidence="3">Asp-tRNA(Asn)/Glu-tRNA(Gln) amidotransferase GatCAB subunit A</fullName>
    </recommendedName>
</protein>
<proteinExistence type="predicted"/>
<feature type="non-terminal residue" evidence="1">
    <location>
        <position position="67"/>
    </location>
</feature>
<organism evidence="1 2">
    <name type="scientific">Paracraurococcus ruber</name>
    <dbReference type="NCBI Taxonomy" id="77675"/>
    <lineage>
        <taxon>Bacteria</taxon>
        <taxon>Pseudomonadati</taxon>
        <taxon>Pseudomonadota</taxon>
        <taxon>Alphaproteobacteria</taxon>
        <taxon>Acetobacterales</taxon>
        <taxon>Roseomonadaceae</taxon>
        <taxon>Paracraurococcus</taxon>
    </lineage>
</organism>
<sequence length="67" mass="7352">MDPVPTIAEAARGIASRRLSPVELTRACLDRIARIDPSLHSFLLVSEERALADARAAEARIMRDGPR</sequence>
<evidence type="ECO:0000313" key="1">
    <source>
        <dbReference type="EMBL" id="MBK1662475.1"/>
    </source>
</evidence>
<dbReference type="Gene3D" id="3.90.1300.10">
    <property type="entry name" value="Amidase signature (AS) domain"/>
    <property type="match status" value="1"/>
</dbReference>
<dbReference type="Proteomes" id="UP000697995">
    <property type="component" value="Unassembled WGS sequence"/>
</dbReference>
<dbReference type="SUPFAM" id="SSF75304">
    <property type="entry name" value="Amidase signature (AS) enzymes"/>
    <property type="match status" value="1"/>
</dbReference>
<evidence type="ECO:0000313" key="2">
    <source>
        <dbReference type="Proteomes" id="UP000697995"/>
    </source>
</evidence>
<accession>A0ABS1D6F3</accession>
<reference evidence="1 2" key="1">
    <citation type="journal article" date="2020" name="Microorganisms">
        <title>Osmotic Adaptation and Compatible Solute Biosynthesis of Phototrophic Bacteria as Revealed from Genome Analyses.</title>
        <authorList>
            <person name="Imhoff J.F."/>
            <person name="Rahn T."/>
            <person name="Kunzel S."/>
            <person name="Keller A."/>
            <person name="Neulinger S.C."/>
        </authorList>
    </citation>
    <scope>NUCLEOTIDE SEQUENCE [LARGE SCALE GENOMIC DNA]</scope>
    <source>
        <strain evidence="1 2">DSM 15382</strain>
    </source>
</reference>
<gene>
    <name evidence="1" type="ORF">CKO45_30310</name>
</gene>
<dbReference type="InterPro" id="IPR036928">
    <property type="entry name" value="AS_sf"/>
</dbReference>
<name>A0ABS1D6F3_9PROT</name>
<comment type="caution">
    <text evidence="1">The sequence shown here is derived from an EMBL/GenBank/DDBJ whole genome shotgun (WGS) entry which is preliminary data.</text>
</comment>
<dbReference type="EMBL" id="NRSG01000578">
    <property type="protein sequence ID" value="MBK1662475.1"/>
    <property type="molecule type" value="Genomic_DNA"/>
</dbReference>